<evidence type="ECO:0000313" key="4">
    <source>
        <dbReference type="Proteomes" id="UP001488838"/>
    </source>
</evidence>
<name>A0AAW0HKW9_MYOGA</name>
<dbReference type="GO" id="GO:0019902">
    <property type="term" value="F:phosphatase binding"/>
    <property type="evidence" value="ECO:0007669"/>
    <property type="project" value="InterPro"/>
</dbReference>
<proteinExistence type="predicted"/>
<organism evidence="3 4">
    <name type="scientific">Myodes glareolus</name>
    <name type="common">Bank vole</name>
    <name type="synonym">Clethrionomys glareolus</name>
    <dbReference type="NCBI Taxonomy" id="447135"/>
    <lineage>
        <taxon>Eukaryota</taxon>
        <taxon>Metazoa</taxon>
        <taxon>Chordata</taxon>
        <taxon>Craniata</taxon>
        <taxon>Vertebrata</taxon>
        <taxon>Euteleostomi</taxon>
        <taxon>Mammalia</taxon>
        <taxon>Eutheria</taxon>
        <taxon>Euarchontoglires</taxon>
        <taxon>Glires</taxon>
        <taxon>Rodentia</taxon>
        <taxon>Myomorpha</taxon>
        <taxon>Muroidea</taxon>
        <taxon>Cricetidae</taxon>
        <taxon>Arvicolinae</taxon>
        <taxon>Myodes</taxon>
    </lineage>
</organism>
<feature type="domain" description="Phostensin/Taperin PP1-binding" evidence="2">
    <location>
        <begin position="3"/>
        <end position="25"/>
    </location>
</feature>
<dbReference type="PANTHER" id="PTHR21685">
    <property type="entry name" value="TON-B BOX DOMAIN"/>
    <property type="match status" value="1"/>
</dbReference>
<dbReference type="EMBL" id="JBBHLL010000463">
    <property type="protein sequence ID" value="KAK7802439.1"/>
    <property type="molecule type" value="Genomic_DNA"/>
</dbReference>
<evidence type="ECO:0000259" key="2">
    <source>
        <dbReference type="Pfam" id="PF13914"/>
    </source>
</evidence>
<dbReference type="Proteomes" id="UP001488838">
    <property type="component" value="Unassembled WGS sequence"/>
</dbReference>
<evidence type="ECO:0000256" key="1">
    <source>
        <dbReference type="SAM" id="MobiDB-lite"/>
    </source>
</evidence>
<accession>A0AAW0HKW9</accession>
<dbReference type="Pfam" id="PF13914">
    <property type="entry name" value="Phostensin"/>
    <property type="match status" value="1"/>
</dbReference>
<keyword evidence="4" id="KW-1185">Reference proteome</keyword>
<gene>
    <name evidence="3" type="ORF">U0070_011309</name>
</gene>
<comment type="caution">
    <text evidence="3">The sequence shown here is derived from an EMBL/GenBank/DDBJ whole genome shotgun (WGS) entry which is preliminary data.</text>
</comment>
<dbReference type="PANTHER" id="PTHR21685:SF0">
    <property type="entry name" value="PHOSTENSIN"/>
    <property type="match status" value="1"/>
</dbReference>
<feature type="compositionally biased region" description="Acidic residues" evidence="1">
    <location>
        <begin position="45"/>
        <end position="56"/>
    </location>
</feature>
<dbReference type="InterPro" id="IPR025907">
    <property type="entry name" value="Phostensin/Taperin_PP1-bd_dom"/>
</dbReference>
<feature type="region of interest" description="Disordered" evidence="1">
    <location>
        <begin position="16"/>
        <end position="60"/>
    </location>
</feature>
<reference evidence="3 4" key="1">
    <citation type="journal article" date="2023" name="bioRxiv">
        <title>Conserved and derived expression patterns and positive selection on dental genes reveal complex evolutionary context of ever-growing rodent molars.</title>
        <authorList>
            <person name="Calamari Z.T."/>
            <person name="Song A."/>
            <person name="Cohen E."/>
            <person name="Akter M."/>
            <person name="Roy R.D."/>
            <person name="Hallikas O."/>
            <person name="Christensen M.M."/>
            <person name="Li P."/>
            <person name="Marangoni P."/>
            <person name="Jernvall J."/>
            <person name="Klein O.D."/>
        </authorList>
    </citation>
    <scope>NUCLEOTIDE SEQUENCE [LARGE SCALE GENOMIC DNA]</scope>
    <source>
        <strain evidence="3">V071</strain>
    </source>
</reference>
<sequence>MGLKISFSETALETTYQYPSESSVLEDLGPEPETPSAPTPLATQPDDDEEEEEEELLLQPGLQGGLRTKALIVGEQLAGGGRPLVSVAWRFAGAWPNSLLQMESPDFKTRARWFSRSPVWLKIPELGQTAWSMNSSLSVTYDESCRR</sequence>
<dbReference type="InterPro" id="IPR026671">
    <property type="entry name" value="PPP1R18/Tprn"/>
</dbReference>
<dbReference type="AlphaFoldDB" id="A0AAW0HKW9"/>
<protein>
    <recommendedName>
        <fullName evidence="2">Phostensin/Taperin PP1-binding domain-containing protein</fullName>
    </recommendedName>
</protein>
<evidence type="ECO:0000313" key="3">
    <source>
        <dbReference type="EMBL" id="KAK7802439.1"/>
    </source>
</evidence>